<dbReference type="GO" id="GO:0003677">
    <property type="term" value="F:DNA binding"/>
    <property type="evidence" value="ECO:0007669"/>
    <property type="project" value="InterPro"/>
</dbReference>
<evidence type="ECO:0000313" key="1">
    <source>
        <dbReference type="EMBL" id="OKP08786.1"/>
    </source>
</evidence>
<name>A0A1Q5U8I1_9GAMM</name>
<protein>
    <recommendedName>
        <fullName evidence="3">Transposase</fullName>
    </recommendedName>
</protein>
<dbReference type="GO" id="GO:0003887">
    <property type="term" value="F:DNA-directed DNA polymerase activity"/>
    <property type="evidence" value="ECO:0007669"/>
    <property type="project" value="InterPro"/>
</dbReference>
<dbReference type="RefSeq" id="WP_074018651.1">
    <property type="nucleotide sequence ID" value="NZ_CAWMWP010000043.1"/>
</dbReference>
<sequence length="78" mass="9700">MSRQSDYLPAELPHNRGLWPPEYRELEHLDLRASRLIKQLKLRKINRVIIFREIERISNEYQAFFKTRLNYWRDVMKL</sequence>
<dbReference type="AlphaFoldDB" id="A0A1Q5U8I1"/>
<dbReference type="Proteomes" id="UP000186277">
    <property type="component" value="Unassembled WGS sequence"/>
</dbReference>
<gene>
    <name evidence="1" type="ORF">Xentx_00457</name>
</gene>
<dbReference type="OrthoDB" id="6434291at2"/>
<comment type="caution">
    <text evidence="1">The sequence shown here is derived from an EMBL/GenBank/DDBJ whole genome shotgun (WGS) entry which is preliminary data.</text>
</comment>
<dbReference type="GO" id="GO:0006260">
    <property type="term" value="P:DNA replication"/>
    <property type="evidence" value="ECO:0007669"/>
    <property type="project" value="InterPro"/>
</dbReference>
<reference evidence="1 2" key="1">
    <citation type="submission" date="2016-09" db="EMBL/GenBank/DDBJ databases">
        <title>Xenorhabdus thuongxuanensis sp. nov. and Xenorhabdus eapokensis sp. nov., isolated from Steinernema species.</title>
        <authorList>
            <person name="Kaempfer P."/>
            <person name="Tobias N.J."/>
            <person name="Phan Ke L."/>
            <person name="Bode H.B."/>
            <person name="Glaeser S.P."/>
        </authorList>
    </citation>
    <scope>NUCLEOTIDE SEQUENCE [LARGE SCALE GENOMIC DNA]</scope>
    <source>
        <strain evidence="1 2">30TX1</strain>
    </source>
</reference>
<dbReference type="Gene3D" id="1.20.58.250">
    <property type="entry name" value="DNA polymerase III-theta"/>
    <property type="match status" value="1"/>
</dbReference>
<organism evidence="1 2">
    <name type="scientific">Xenorhabdus thuongxuanensis</name>
    <dbReference type="NCBI Taxonomy" id="1873484"/>
    <lineage>
        <taxon>Bacteria</taxon>
        <taxon>Pseudomonadati</taxon>
        <taxon>Pseudomonadota</taxon>
        <taxon>Gammaproteobacteria</taxon>
        <taxon>Enterobacterales</taxon>
        <taxon>Morganellaceae</taxon>
        <taxon>Xenorhabdus</taxon>
    </lineage>
</organism>
<dbReference type="InterPro" id="IPR036745">
    <property type="entry name" value="PolIII_theta_sf"/>
</dbReference>
<proteinExistence type="predicted"/>
<keyword evidence="2" id="KW-1185">Reference proteome</keyword>
<dbReference type="EMBL" id="MKGR01000002">
    <property type="protein sequence ID" value="OKP08786.1"/>
    <property type="molecule type" value="Genomic_DNA"/>
</dbReference>
<evidence type="ECO:0008006" key="3">
    <source>
        <dbReference type="Google" id="ProtNLM"/>
    </source>
</evidence>
<evidence type="ECO:0000313" key="2">
    <source>
        <dbReference type="Proteomes" id="UP000186277"/>
    </source>
</evidence>
<accession>A0A1Q5U8I1</accession>